<keyword evidence="2 4" id="KW-0378">Hydrolase</keyword>
<dbReference type="SUPFAM" id="SSF53474">
    <property type="entry name" value="alpha/beta-Hydrolases"/>
    <property type="match status" value="1"/>
</dbReference>
<dbReference type="AlphaFoldDB" id="A0A0N0GPS1"/>
<organism evidence="4 5">
    <name type="scientific">Amantichitinum ursilacus</name>
    <dbReference type="NCBI Taxonomy" id="857265"/>
    <lineage>
        <taxon>Bacteria</taxon>
        <taxon>Pseudomonadati</taxon>
        <taxon>Pseudomonadota</taxon>
        <taxon>Betaproteobacteria</taxon>
        <taxon>Neisseriales</taxon>
        <taxon>Chitinibacteraceae</taxon>
        <taxon>Amantichitinum</taxon>
    </lineage>
</organism>
<dbReference type="Pfam" id="PF00756">
    <property type="entry name" value="Esterase"/>
    <property type="match status" value="1"/>
</dbReference>
<dbReference type="EMBL" id="LAQT01000005">
    <property type="protein sequence ID" value="KPC53761.1"/>
    <property type="molecule type" value="Genomic_DNA"/>
</dbReference>
<dbReference type="EC" id="3.1.-.-" evidence="4"/>
<evidence type="ECO:0000313" key="5">
    <source>
        <dbReference type="Proteomes" id="UP000037939"/>
    </source>
</evidence>
<dbReference type="PATRIC" id="fig|857265.3.peg.1630"/>
<feature type="chain" id="PRO_5005849740" evidence="3">
    <location>
        <begin position="21"/>
        <end position="299"/>
    </location>
</feature>
<dbReference type="InterPro" id="IPR052558">
    <property type="entry name" value="Siderophore_Hydrolase_D"/>
</dbReference>
<accession>A0A0N0GPS1</accession>
<dbReference type="GO" id="GO:0016788">
    <property type="term" value="F:hydrolase activity, acting on ester bonds"/>
    <property type="evidence" value="ECO:0007669"/>
    <property type="project" value="TreeGrafter"/>
</dbReference>
<proteinExistence type="inferred from homology"/>
<dbReference type="Gene3D" id="3.40.50.1820">
    <property type="entry name" value="alpha/beta hydrolase"/>
    <property type="match status" value="1"/>
</dbReference>
<dbReference type="Proteomes" id="UP000037939">
    <property type="component" value="Unassembled WGS sequence"/>
</dbReference>
<dbReference type="PANTHER" id="PTHR40841">
    <property type="entry name" value="SIDEROPHORE TRIACETYLFUSARININE C ESTERASE"/>
    <property type="match status" value="1"/>
</dbReference>
<dbReference type="InterPro" id="IPR000801">
    <property type="entry name" value="Esterase-like"/>
</dbReference>
<dbReference type="STRING" id="857265.WG78_07955"/>
<dbReference type="RefSeq" id="WP_053937255.1">
    <property type="nucleotide sequence ID" value="NZ_LAQT01000005.1"/>
</dbReference>
<evidence type="ECO:0000313" key="4">
    <source>
        <dbReference type="EMBL" id="KPC53761.1"/>
    </source>
</evidence>
<sequence>MRALQLLGLAVALAHGVAVAKPSPDQMLMNAPVLRQASAYQFSSFDLDSADGQRHYRIWLGQPGRVNAQTPVLYLLDGNAAMTALDLPLLNQLAQRPAPPVLVALGYATPQRIDRNGRTMDYTPRVGNGEQHDPLTNLPSGGADAFLDLLRTRIQPQVNQRLHITPQQTALWGHSYGGLLVLHTLFTQPTLFTRYAAASPSLWWHDGAVVAEWPGLAQRLHGTTPSVLLMRGDAEPASPTTASTAGVAADAAAKALVQSLQQIDGLQLQYQTFPGLSHGPMLPASLRATLDWISAGTGP</sequence>
<keyword evidence="5" id="KW-1185">Reference proteome</keyword>
<comment type="caution">
    <text evidence="4">The sequence shown here is derived from an EMBL/GenBank/DDBJ whole genome shotgun (WGS) entry which is preliminary data.</text>
</comment>
<keyword evidence="3" id="KW-0732">Signal</keyword>
<comment type="similarity">
    <text evidence="1">Belongs to the esterase D family.</text>
</comment>
<evidence type="ECO:0000256" key="2">
    <source>
        <dbReference type="ARBA" id="ARBA00022801"/>
    </source>
</evidence>
<protein>
    <submittedName>
        <fullName evidence="4">Ferri-bacillibactin esterase BesA</fullName>
        <ecNumber evidence="4">3.1.-.-</ecNumber>
    </submittedName>
</protein>
<dbReference type="PANTHER" id="PTHR40841:SF2">
    <property type="entry name" value="SIDEROPHORE-DEGRADING ESTERASE (EUROFUNG)"/>
    <property type="match status" value="1"/>
</dbReference>
<evidence type="ECO:0000256" key="1">
    <source>
        <dbReference type="ARBA" id="ARBA00005622"/>
    </source>
</evidence>
<feature type="signal peptide" evidence="3">
    <location>
        <begin position="1"/>
        <end position="20"/>
    </location>
</feature>
<evidence type="ECO:0000256" key="3">
    <source>
        <dbReference type="SAM" id="SignalP"/>
    </source>
</evidence>
<reference evidence="4 5" key="1">
    <citation type="submission" date="2015-07" db="EMBL/GenBank/DDBJ databases">
        <title>Draft genome sequence of the Amantichitinum ursilacus IGB-41, a new chitin-degrading bacterium.</title>
        <authorList>
            <person name="Kirstahler P."/>
            <person name="Guenther M."/>
            <person name="Grumaz C."/>
            <person name="Rupp S."/>
            <person name="Zibek S."/>
            <person name="Sohn K."/>
        </authorList>
    </citation>
    <scope>NUCLEOTIDE SEQUENCE [LARGE SCALE GENOMIC DNA]</scope>
    <source>
        <strain evidence="4 5">IGB-41</strain>
    </source>
</reference>
<name>A0A0N0GPS1_9NEIS</name>
<dbReference type="InterPro" id="IPR029058">
    <property type="entry name" value="AB_hydrolase_fold"/>
</dbReference>
<dbReference type="OrthoDB" id="9784036at2"/>
<gene>
    <name evidence="4" type="primary">besA_1</name>
    <name evidence="4" type="ORF">WG78_07955</name>
</gene>